<evidence type="ECO:0000313" key="4">
    <source>
        <dbReference type="Proteomes" id="UP001233999"/>
    </source>
</evidence>
<reference evidence="3" key="2">
    <citation type="submission" date="2023-05" db="EMBL/GenBank/DDBJ databases">
        <authorList>
            <person name="Fouks B."/>
        </authorList>
    </citation>
    <scope>NUCLEOTIDE SEQUENCE</scope>
    <source>
        <strain evidence="3">Stay&amp;Tobe</strain>
        <tissue evidence="3">Testes</tissue>
    </source>
</reference>
<protein>
    <recommendedName>
        <fullName evidence="2">DUF4485 domain-containing protein</fullName>
    </recommendedName>
</protein>
<evidence type="ECO:0000313" key="3">
    <source>
        <dbReference type="EMBL" id="KAJ9595020.1"/>
    </source>
</evidence>
<accession>A0AAD8AAF8</accession>
<sequence>MTSQNFVNPISSLNENYCQNYVTALGLINLIPEEDRTRIKLWLKKLNKMEGGPEELTIRNDYMWFLVLMLQNQHITMPFDELPPAGMLRPLQRILPSRVYKEVLMTCNQNSAWVDEIPGDEDKSQGEEKPQEPPVPPSQFFMTQPIPKSGVICYMGVFSARHHD</sequence>
<dbReference type="InterPro" id="IPR027831">
    <property type="entry name" value="DUF4485"/>
</dbReference>
<evidence type="ECO:0000256" key="1">
    <source>
        <dbReference type="SAM" id="MobiDB-lite"/>
    </source>
</evidence>
<proteinExistence type="predicted"/>
<dbReference type="Pfam" id="PF14846">
    <property type="entry name" value="DUF4485"/>
    <property type="match status" value="1"/>
</dbReference>
<comment type="caution">
    <text evidence="3">The sequence shown here is derived from an EMBL/GenBank/DDBJ whole genome shotgun (WGS) entry which is preliminary data.</text>
</comment>
<keyword evidence="4" id="KW-1185">Reference proteome</keyword>
<feature type="domain" description="DUF4485" evidence="2">
    <location>
        <begin position="13"/>
        <end position="93"/>
    </location>
</feature>
<feature type="region of interest" description="Disordered" evidence="1">
    <location>
        <begin position="114"/>
        <end position="143"/>
    </location>
</feature>
<organism evidence="3 4">
    <name type="scientific">Diploptera punctata</name>
    <name type="common">Pacific beetle cockroach</name>
    <dbReference type="NCBI Taxonomy" id="6984"/>
    <lineage>
        <taxon>Eukaryota</taxon>
        <taxon>Metazoa</taxon>
        <taxon>Ecdysozoa</taxon>
        <taxon>Arthropoda</taxon>
        <taxon>Hexapoda</taxon>
        <taxon>Insecta</taxon>
        <taxon>Pterygota</taxon>
        <taxon>Neoptera</taxon>
        <taxon>Polyneoptera</taxon>
        <taxon>Dictyoptera</taxon>
        <taxon>Blattodea</taxon>
        <taxon>Blaberoidea</taxon>
        <taxon>Blaberidae</taxon>
        <taxon>Diplopterinae</taxon>
        <taxon>Diploptera</taxon>
    </lineage>
</organism>
<name>A0AAD8AAF8_DIPPU</name>
<reference evidence="3" key="1">
    <citation type="journal article" date="2023" name="IScience">
        <title>Live-bearing cockroach genome reveals convergent evolutionary mechanisms linked to viviparity in insects and beyond.</title>
        <authorList>
            <person name="Fouks B."/>
            <person name="Harrison M.C."/>
            <person name="Mikhailova A.A."/>
            <person name="Marchal E."/>
            <person name="English S."/>
            <person name="Carruthers M."/>
            <person name="Jennings E.C."/>
            <person name="Chiamaka E.L."/>
            <person name="Frigard R.A."/>
            <person name="Pippel M."/>
            <person name="Attardo G.M."/>
            <person name="Benoit J.B."/>
            <person name="Bornberg-Bauer E."/>
            <person name="Tobe S.S."/>
        </authorList>
    </citation>
    <scope>NUCLEOTIDE SEQUENCE</scope>
    <source>
        <strain evidence="3">Stay&amp;Tobe</strain>
    </source>
</reference>
<feature type="compositionally biased region" description="Basic and acidic residues" evidence="1">
    <location>
        <begin position="120"/>
        <end position="131"/>
    </location>
</feature>
<dbReference type="AlphaFoldDB" id="A0AAD8AAF8"/>
<dbReference type="Proteomes" id="UP001233999">
    <property type="component" value="Unassembled WGS sequence"/>
</dbReference>
<evidence type="ECO:0000259" key="2">
    <source>
        <dbReference type="Pfam" id="PF14846"/>
    </source>
</evidence>
<dbReference type="EMBL" id="JASPKZ010002699">
    <property type="protein sequence ID" value="KAJ9595020.1"/>
    <property type="molecule type" value="Genomic_DNA"/>
</dbReference>
<gene>
    <name evidence="3" type="ORF">L9F63_013686</name>
</gene>